<keyword evidence="2" id="KW-0812">Transmembrane</keyword>
<keyword evidence="2" id="KW-1133">Transmembrane helix</keyword>
<accession>A0A4S8LLR1</accession>
<dbReference type="AlphaFoldDB" id="A0A4S8LLR1"/>
<dbReference type="EMBL" id="ML179342">
    <property type="protein sequence ID" value="THU90216.1"/>
    <property type="molecule type" value="Genomic_DNA"/>
</dbReference>
<evidence type="ECO:0000313" key="3">
    <source>
        <dbReference type="EMBL" id="THU90216.1"/>
    </source>
</evidence>
<evidence type="ECO:0000313" key="4">
    <source>
        <dbReference type="Proteomes" id="UP000297245"/>
    </source>
</evidence>
<feature type="compositionally biased region" description="Polar residues" evidence="1">
    <location>
        <begin position="216"/>
        <end position="242"/>
    </location>
</feature>
<sequence>MTITVSNDIGLLNEYGLVLLDDRDNQIVSVLTTVTQQGSLGRTQTLVFPAPTPGRFRIMTDRPDTQNNVSEVASSGSFEVVSGNGGMTPSLTSPPTVATPGSLSESLSSPLTLSMPQGSGVVTVTASTSSDTSKHSSKAMIAALTAAAGLILLSTMTTCLICYCRHRRKQVGSVEIEPYNIGSEQFAPQPTGSYNFLRSIGIHKRKRMGNTTLVSQSTRLNSSTVTEDNLGQTPLEKQNDISNRAAPLTEGRVESRIRFHTDSGWRAEDSRRSIGSDIDEERSIDVPPSYRSS</sequence>
<organism evidence="3 4">
    <name type="scientific">Dendrothele bispora (strain CBS 962.96)</name>
    <dbReference type="NCBI Taxonomy" id="1314807"/>
    <lineage>
        <taxon>Eukaryota</taxon>
        <taxon>Fungi</taxon>
        <taxon>Dikarya</taxon>
        <taxon>Basidiomycota</taxon>
        <taxon>Agaricomycotina</taxon>
        <taxon>Agaricomycetes</taxon>
        <taxon>Agaricomycetidae</taxon>
        <taxon>Agaricales</taxon>
        <taxon>Agaricales incertae sedis</taxon>
        <taxon>Dendrothele</taxon>
    </lineage>
</organism>
<keyword evidence="2" id="KW-0472">Membrane</keyword>
<evidence type="ECO:0000256" key="2">
    <source>
        <dbReference type="SAM" id="Phobius"/>
    </source>
</evidence>
<reference evidence="3 4" key="1">
    <citation type="journal article" date="2019" name="Nat. Ecol. Evol.">
        <title>Megaphylogeny resolves global patterns of mushroom evolution.</title>
        <authorList>
            <person name="Varga T."/>
            <person name="Krizsan K."/>
            <person name="Foldi C."/>
            <person name="Dima B."/>
            <person name="Sanchez-Garcia M."/>
            <person name="Sanchez-Ramirez S."/>
            <person name="Szollosi G.J."/>
            <person name="Szarkandi J.G."/>
            <person name="Papp V."/>
            <person name="Albert L."/>
            <person name="Andreopoulos W."/>
            <person name="Angelini C."/>
            <person name="Antonin V."/>
            <person name="Barry K.W."/>
            <person name="Bougher N.L."/>
            <person name="Buchanan P."/>
            <person name="Buyck B."/>
            <person name="Bense V."/>
            <person name="Catcheside P."/>
            <person name="Chovatia M."/>
            <person name="Cooper J."/>
            <person name="Damon W."/>
            <person name="Desjardin D."/>
            <person name="Finy P."/>
            <person name="Geml J."/>
            <person name="Haridas S."/>
            <person name="Hughes K."/>
            <person name="Justo A."/>
            <person name="Karasinski D."/>
            <person name="Kautmanova I."/>
            <person name="Kiss B."/>
            <person name="Kocsube S."/>
            <person name="Kotiranta H."/>
            <person name="LaButti K.M."/>
            <person name="Lechner B.E."/>
            <person name="Liimatainen K."/>
            <person name="Lipzen A."/>
            <person name="Lukacs Z."/>
            <person name="Mihaltcheva S."/>
            <person name="Morgado L.N."/>
            <person name="Niskanen T."/>
            <person name="Noordeloos M.E."/>
            <person name="Ohm R.A."/>
            <person name="Ortiz-Santana B."/>
            <person name="Ovrebo C."/>
            <person name="Racz N."/>
            <person name="Riley R."/>
            <person name="Savchenko A."/>
            <person name="Shiryaev A."/>
            <person name="Soop K."/>
            <person name="Spirin V."/>
            <person name="Szebenyi C."/>
            <person name="Tomsovsky M."/>
            <person name="Tulloss R.E."/>
            <person name="Uehling J."/>
            <person name="Grigoriev I.V."/>
            <person name="Vagvolgyi C."/>
            <person name="Papp T."/>
            <person name="Martin F.M."/>
            <person name="Miettinen O."/>
            <person name="Hibbett D.S."/>
            <person name="Nagy L.G."/>
        </authorList>
    </citation>
    <scope>NUCLEOTIDE SEQUENCE [LARGE SCALE GENOMIC DNA]</scope>
    <source>
        <strain evidence="3 4">CBS 962.96</strain>
    </source>
</reference>
<name>A0A4S8LLR1_DENBC</name>
<protein>
    <submittedName>
        <fullName evidence="3">Uncharacterized protein</fullName>
    </submittedName>
</protein>
<dbReference type="Proteomes" id="UP000297245">
    <property type="component" value="Unassembled WGS sequence"/>
</dbReference>
<feature type="region of interest" description="Disordered" evidence="1">
    <location>
        <begin position="83"/>
        <end position="114"/>
    </location>
</feature>
<feature type="compositionally biased region" description="Basic and acidic residues" evidence="1">
    <location>
        <begin position="261"/>
        <end position="274"/>
    </location>
</feature>
<feature type="transmembrane region" description="Helical" evidence="2">
    <location>
        <begin position="139"/>
        <end position="163"/>
    </location>
</feature>
<evidence type="ECO:0000256" key="1">
    <source>
        <dbReference type="SAM" id="MobiDB-lite"/>
    </source>
</evidence>
<feature type="compositionally biased region" description="Polar residues" evidence="1">
    <location>
        <begin position="87"/>
        <end position="101"/>
    </location>
</feature>
<feature type="compositionally biased region" description="Low complexity" evidence="1">
    <location>
        <begin position="102"/>
        <end position="114"/>
    </location>
</feature>
<dbReference type="OrthoDB" id="3123973at2759"/>
<feature type="region of interest" description="Disordered" evidence="1">
    <location>
        <begin position="216"/>
        <end position="247"/>
    </location>
</feature>
<feature type="region of interest" description="Disordered" evidence="1">
    <location>
        <begin position="261"/>
        <end position="293"/>
    </location>
</feature>
<gene>
    <name evidence="3" type="ORF">K435DRAFT_864503</name>
</gene>
<proteinExistence type="predicted"/>
<keyword evidence="4" id="KW-1185">Reference proteome</keyword>